<accession>A0AA35QXN7</accession>
<evidence type="ECO:0000313" key="1">
    <source>
        <dbReference type="EMBL" id="CAI7995424.1"/>
    </source>
</evidence>
<keyword evidence="2" id="KW-1185">Reference proteome</keyword>
<reference evidence="1" key="1">
    <citation type="submission" date="2023-03" db="EMBL/GenBank/DDBJ databases">
        <authorList>
            <person name="Steffen K."/>
            <person name="Cardenas P."/>
        </authorList>
    </citation>
    <scope>NUCLEOTIDE SEQUENCE</scope>
</reference>
<comment type="caution">
    <text evidence="1">The sequence shown here is derived from an EMBL/GenBank/DDBJ whole genome shotgun (WGS) entry which is preliminary data.</text>
</comment>
<dbReference type="EMBL" id="CASHTH010000247">
    <property type="protein sequence ID" value="CAI7995424.1"/>
    <property type="molecule type" value="Genomic_DNA"/>
</dbReference>
<sequence length="95" mass="10974">MHMSKRNDKPTMPNTLTIVGGWNSDTISLYLNTCFTCNILLYHPFQQGFEQFCICCTHMSKRNDKPTMPNTLTIVGGWNRNTILLYLNTYYLSGE</sequence>
<dbReference type="Proteomes" id="UP001174909">
    <property type="component" value="Unassembled WGS sequence"/>
</dbReference>
<name>A0AA35QXN7_GEOBA</name>
<dbReference type="AlphaFoldDB" id="A0AA35QXN7"/>
<gene>
    <name evidence="1" type="ORF">GBAR_LOCUS1687</name>
</gene>
<proteinExistence type="predicted"/>
<organism evidence="1 2">
    <name type="scientific">Geodia barretti</name>
    <name type="common">Barrett's horny sponge</name>
    <dbReference type="NCBI Taxonomy" id="519541"/>
    <lineage>
        <taxon>Eukaryota</taxon>
        <taxon>Metazoa</taxon>
        <taxon>Porifera</taxon>
        <taxon>Demospongiae</taxon>
        <taxon>Heteroscleromorpha</taxon>
        <taxon>Tetractinellida</taxon>
        <taxon>Astrophorina</taxon>
        <taxon>Geodiidae</taxon>
        <taxon>Geodia</taxon>
    </lineage>
</organism>
<evidence type="ECO:0000313" key="2">
    <source>
        <dbReference type="Proteomes" id="UP001174909"/>
    </source>
</evidence>
<feature type="non-terminal residue" evidence="1">
    <location>
        <position position="1"/>
    </location>
</feature>
<protein>
    <submittedName>
        <fullName evidence="1">Uncharacterized protein</fullName>
    </submittedName>
</protein>